<dbReference type="AlphaFoldDB" id="A0A9P0ZAQ2"/>
<accession>A0A9P0ZAQ2</accession>
<keyword evidence="2" id="KW-1185">Reference proteome</keyword>
<evidence type="ECO:0000313" key="1">
    <source>
        <dbReference type="EMBL" id="CAH9093167.1"/>
    </source>
</evidence>
<sequence>MFAALDEYDDCEADAHRMRMGVMATLVSSSSRGHREYIDRGREDGHQRLMDDYWSLNPTYNAHIFRRHFRMQLALFDRMMNDVVRADPFFAPKKDALNKVNYMVNNNIYNQCYYLADGIYPTWATFVKTISNPDTPKKCIFASKQGRIAKMWKDRLAFYKRDGLSCEDPAECIRHRYYVI</sequence>
<proteinExistence type="predicted"/>
<name>A0A9P0ZAQ2_CUSEU</name>
<reference evidence="1" key="1">
    <citation type="submission" date="2022-07" db="EMBL/GenBank/DDBJ databases">
        <authorList>
            <person name="Macas J."/>
            <person name="Novak P."/>
            <person name="Neumann P."/>
        </authorList>
    </citation>
    <scope>NUCLEOTIDE SEQUENCE</scope>
</reference>
<comment type="caution">
    <text evidence="1">The sequence shown here is derived from an EMBL/GenBank/DDBJ whole genome shotgun (WGS) entry which is preliminary data.</text>
</comment>
<dbReference type="PANTHER" id="PTHR47150:SF5">
    <property type="entry name" value="OS07G0546750 PROTEIN"/>
    <property type="match status" value="1"/>
</dbReference>
<organism evidence="1 2">
    <name type="scientific">Cuscuta europaea</name>
    <name type="common">European dodder</name>
    <dbReference type="NCBI Taxonomy" id="41803"/>
    <lineage>
        <taxon>Eukaryota</taxon>
        <taxon>Viridiplantae</taxon>
        <taxon>Streptophyta</taxon>
        <taxon>Embryophyta</taxon>
        <taxon>Tracheophyta</taxon>
        <taxon>Spermatophyta</taxon>
        <taxon>Magnoliopsida</taxon>
        <taxon>eudicotyledons</taxon>
        <taxon>Gunneridae</taxon>
        <taxon>Pentapetalae</taxon>
        <taxon>asterids</taxon>
        <taxon>lamiids</taxon>
        <taxon>Solanales</taxon>
        <taxon>Convolvulaceae</taxon>
        <taxon>Cuscuteae</taxon>
        <taxon>Cuscuta</taxon>
        <taxon>Cuscuta subgen. Cuscuta</taxon>
    </lineage>
</organism>
<dbReference type="EMBL" id="CAMAPE010000030">
    <property type="protein sequence ID" value="CAH9093167.1"/>
    <property type="molecule type" value="Genomic_DNA"/>
</dbReference>
<protein>
    <submittedName>
        <fullName evidence="1">Uncharacterized protein</fullName>
    </submittedName>
</protein>
<dbReference type="Proteomes" id="UP001152484">
    <property type="component" value="Unassembled WGS sequence"/>
</dbReference>
<dbReference type="OrthoDB" id="124998at2759"/>
<dbReference type="Pfam" id="PF04827">
    <property type="entry name" value="Plant_tran"/>
    <property type="match status" value="1"/>
</dbReference>
<dbReference type="InterPro" id="IPR006912">
    <property type="entry name" value="Harbinger_derived_prot"/>
</dbReference>
<gene>
    <name evidence="1" type="ORF">CEURO_LOCUS12245</name>
</gene>
<dbReference type="PANTHER" id="PTHR47150">
    <property type="entry name" value="OS12G0169200 PROTEIN"/>
    <property type="match status" value="1"/>
</dbReference>
<evidence type="ECO:0000313" key="2">
    <source>
        <dbReference type="Proteomes" id="UP001152484"/>
    </source>
</evidence>